<dbReference type="EMBL" id="UINC01040146">
    <property type="protein sequence ID" value="SVB39608.1"/>
    <property type="molecule type" value="Genomic_DNA"/>
</dbReference>
<proteinExistence type="predicted"/>
<protein>
    <submittedName>
        <fullName evidence="1">Uncharacterized protein</fullName>
    </submittedName>
</protein>
<name>A0A382DMI7_9ZZZZ</name>
<organism evidence="1">
    <name type="scientific">marine metagenome</name>
    <dbReference type="NCBI Taxonomy" id="408172"/>
    <lineage>
        <taxon>unclassified sequences</taxon>
        <taxon>metagenomes</taxon>
        <taxon>ecological metagenomes</taxon>
    </lineage>
</organism>
<accession>A0A382DMI7</accession>
<dbReference type="AlphaFoldDB" id="A0A382DMI7"/>
<sequence>GFCSLYFNQQKLRETGMTVGRAQFNLGIVP</sequence>
<feature type="non-terminal residue" evidence="1">
    <location>
        <position position="1"/>
    </location>
</feature>
<gene>
    <name evidence="1" type="ORF">METZ01_LOCUS192462</name>
</gene>
<evidence type="ECO:0000313" key="1">
    <source>
        <dbReference type="EMBL" id="SVB39608.1"/>
    </source>
</evidence>
<reference evidence="1" key="1">
    <citation type="submission" date="2018-05" db="EMBL/GenBank/DDBJ databases">
        <authorList>
            <person name="Lanie J.A."/>
            <person name="Ng W.-L."/>
            <person name="Kazmierczak K.M."/>
            <person name="Andrzejewski T.M."/>
            <person name="Davidsen T.M."/>
            <person name="Wayne K.J."/>
            <person name="Tettelin H."/>
            <person name="Glass J.I."/>
            <person name="Rusch D."/>
            <person name="Podicherti R."/>
            <person name="Tsui H.-C.T."/>
            <person name="Winkler M.E."/>
        </authorList>
    </citation>
    <scope>NUCLEOTIDE SEQUENCE</scope>
</reference>
<feature type="non-terminal residue" evidence="1">
    <location>
        <position position="30"/>
    </location>
</feature>